<organism evidence="2 3">
    <name type="scientific">Tetrapyrgos nigripes</name>
    <dbReference type="NCBI Taxonomy" id="182062"/>
    <lineage>
        <taxon>Eukaryota</taxon>
        <taxon>Fungi</taxon>
        <taxon>Dikarya</taxon>
        <taxon>Basidiomycota</taxon>
        <taxon>Agaricomycotina</taxon>
        <taxon>Agaricomycetes</taxon>
        <taxon>Agaricomycetidae</taxon>
        <taxon>Agaricales</taxon>
        <taxon>Marasmiineae</taxon>
        <taxon>Marasmiaceae</taxon>
        <taxon>Tetrapyrgos</taxon>
    </lineage>
</organism>
<accession>A0A8H5LN48</accession>
<dbReference type="AlphaFoldDB" id="A0A8H5LN48"/>
<feature type="compositionally biased region" description="Pro residues" evidence="1">
    <location>
        <begin position="250"/>
        <end position="264"/>
    </location>
</feature>
<name>A0A8H5LN48_9AGAR</name>
<feature type="region of interest" description="Disordered" evidence="1">
    <location>
        <begin position="158"/>
        <end position="190"/>
    </location>
</feature>
<evidence type="ECO:0000313" key="2">
    <source>
        <dbReference type="EMBL" id="KAF5363204.1"/>
    </source>
</evidence>
<feature type="region of interest" description="Disordered" evidence="1">
    <location>
        <begin position="356"/>
        <end position="423"/>
    </location>
</feature>
<comment type="caution">
    <text evidence="2">The sequence shown here is derived from an EMBL/GenBank/DDBJ whole genome shotgun (WGS) entry which is preliminary data.</text>
</comment>
<feature type="compositionally biased region" description="Basic and acidic residues" evidence="1">
    <location>
        <begin position="413"/>
        <end position="423"/>
    </location>
</feature>
<feature type="compositionally biased region" description="Polar residues" evidence="1">
    <location>
        <begin position="273"/>
        <end position="287"/>
    </location>
</feature>
<feature type="compositionally biased region" description="Polar residues" evidence="1">
    <location>
        <begin position="1"/>
        <end position="14"/>
    </location>
</feature>
<evidence type="ECO:0000313" key="3">
    <source>
        <dbReference type="Proteomes" id="UP000559256"/>
    </source>
</evidence>
<feature type="compositionally biased region" description="Low complexity" evidence="1">
    <location>
        <begin position="299"/>
        <end position="308"/>
    </location>
</feature>
<dbReference type="EMBL" id="JAACJM010000034">
    <property type="protein sequence ID" value="KAF5363204.1"/>
    <property type="molecule type" value="Genomic_DNA"/>
</dbReference>
<feature type="compositionally biased region" description="Low complexity" evidence="1">
    <location>
        <begin position="387"/>
        <end position="409"/>
    </location>
</feature>
<evidence type="ECO:0000256" key="1">
    <source>
        <dbReference type="SAM" id="MobiDB-lite"/>
    </source>
</evidence>
<feature type="compositionally biased region" description="Basic and acidic residues" evidence="1">
    <location>
        <begin position="96"/>
        <end position="109"/>
    </location>
</feature>
<protein>
    <submittedName>
        <fullName evidence="2">Uncharacterized protein</fullName>
    </submittedName>
</protein>
<feature type="compositionally biased region" description="Polar residues" evidence="1">
    <location>
        <begin position="361"/>
        <end position="380"/>
    </location>
</feature>
<feature type="compositionally biased region" description="Basic residues" evidence="1">
    <location>
        <begin position="110"/>
        <end position="119"/>
    </location>
</feature>
<reference evidence="2 3" key="1">
    <citation type="journal article" date="2020" name="ISME J.">
        <title>Uncovering the hidden diversity of litter-decomposition mechanisms in mushroom-forming fungi.</title>
        <authorList>
            <person name="Floudas D."/>
            <person name="Bentzer J."/>
            <person name="Ahren D."/>
            <person name="Johansson T."/>
            <person name="Persson P."/>
            <person name="Tunlid A."/>
        </authorList>
    </citation>
    <scope>NUCLEOTIDE SEQUENCE [LARGE SCALE GENOMIC DNA]</scope>
    <source>
        <strain evidence="2 3">CBS 291.85</strain>
    </source>
</reference>
<feature type="region of interest" description="Disordered" evidence="1">
    <location>
        <begin position="241"/>
        <end position="314"/>
    </location>
</feature>
<dbReference type="Proteomes" id="UP000559256">
    <property type="component" value="Unassembled WGS sequence"/>
</dbReference>
<sequence length="423" mass="45156">MDSLTDPSPANSPQSKKRPRENETPSQRLKREKAAERQRRKRERDRNGGIPPSTSLVYPPDPSHIDIEGLGSPHHHPPAEYMASGTSTDPEMSPEEIIRRDRVRAAARERQRKHRALVKQRKIQQLGMMMGNDVGVAQGEGVHDPDMAYRVPPEAQYLPPELHAHTPPPPQSHLDPQPGEPPFPQHQGHGGQMFATTLLLSFSCAPLLKQHLLSNLQMTNDELASLEPIIANAWDQWDRQRRQYHEQHGGPPPGTHYDPHPPTTSVPVGVAPSATTSSNIPNGSIPTLTYPHPSPSPNPTSNGPSSTGAPPDASTAELRARFQRTLVGPTPFQTQAAAAAAAVAAAQAQAQAQAQAALAHGSQTPTPVPTSVNPANTLKPSSGGSGKNKSSSNAATTNSTSTSSSSSTTGTEIDPHLGQKGDS</sequence>
<keyword evidence="3" id="KW-1185">Reference proteome</keyword>
<feature type="region of interest" description="Disordered" evidence="1">
    <location>
        <begin position="1"/>
        <end position="119"/>
    </location>
</feature>
<gene>
    <name evidence="2" type="ORF">D9758_008371</name>
</gene>
<proteinExistence type="predicted"/>
<dbReference type="OrthoDB" id="3257251at2759"/>